<dbReference type="HAMAP" id="MF_00528">
    <property type="entry name" value="Maf"/>
    <property type="match status" value="1"/>
</dbReference>
<keyword evidence="4" id="KW-0963">Cytoplasm</keyword>
<comment type="caution">
    <text evidence="5">The sequence shown here is derived from an EMBL/GenBank/DDBJ whole genome shotgun (WGS) entry which is preliminary data.</text>
</comment>
<dbReference type="EMBL" id="ATHI01000005">
    <property type="protein sequence ID" value="EPR35021.1"/>
    <property type="molecule type" value="Genomic_DNA"/>
</dbReference>
<keyword evidence="6" id="KW-1185">Reference proteome</keyword>
<evidence type="ECO:0000256" key="3">
    <source>
        <dbReference type="ARBA" id="ARBA00023080"/>
    </source>
</evidence>
<dbReference type="GO" id="GO:0005737">
    <property type="term" value="C:cytoplasm"/>
    <property type="evidence" value="ECO:0007669"/>
    <property type="project" value="UniProtKB-SubCell"/>
</dbReference>
<comment type="catalytic activity">
    <reaction evidence="4">
        <text>UTP + H2O = UMP + diphosphate + H(+)</text>
        <dbReference type="Rhea" id="RHEA:29395"/>
        <dbReference type="ChEBI" id="CHEBI:15377"/>
        <dbReference type="ChEBI" id="CHEBI:15378"/>
        <dbReference type="ChEBI" id="CHEBI:33019"/>
        <dbReference type="ChEBI" id="CHEBI:46398"/>
        <dbReference type="ChEBI" id="CHEBI:57865"/>
        <dbReference type="EC" id="3.6.1.9"/>
    </reaction>
</comment>
<dbReference type="InterPro" id="IPR029001">
    <property type="entry name" value="ITPase-like_fam"/>
</dbReference>
<evidence type="ECO:0000256" key="2">
    <source>
        <dbReference type="ARBA" id="ARBA00022801"/>
    </source>
</evidence>
<dbReference type="CDD" id="cd00555">
    <property type="entry name" value="Maf"/>
    <property type="match status" value="1"/>
</dbReference>
<evidence type="ECO:0000256" key="4">
    <source>
        <dbReference type="HAMAP-Rule" id="MF_00528"/>
    </source>
</evidence>
<evidence type="ECO:0000313" key="5">
    <source>
        <dbReference type="EMBL" id="EPR35021.1"/>
    </source>
</evidence>
<feature type="site" description="Important for substrate specificity" evidence="4">
    <location>
        <position position="161"/>
    </location>
</feature>
<dbReference type="PATRIC" id="fig|1121439.3.peg.779"/>
<reference evidence="5 6" key="1">
    <citation type="journal article" date="2013" name="Genome Announc.">
        <title>Draft genome sequences for three mercury-methylating, sulfate-reducing bacteria.</title>
        <authorList>
            <person name="Brown S.D."/>
            <person name="Hurt R.A.Jr."/>
            <person name="Gilmour C.C."/>
            <person name="Elias D.A."/>
        </authorList>
    </citation>
    <scope>NUCLEOTIDE SEQUENCE [LARGE SCALE GENOMIC DNA]</scope>
    <source>
        <strain evidence="5 6">DSM 16529</strain>
    </source>
</reference>
<dbReference type="EC" id="3.6.1.9" evidence="4"/>
<evidence type="ECO:0000313" key="6">
    <source>
        <dbReference type="Proteomes" id="UP000014975"/>
    </source>
</evidence>
<comment type="subcellular location">
    <subcellularLocation>
        <location evidence="4">Cytoplasm</location>
    </subcellularLocation>
</comment>
<dbReference type="GO" id="GO:0009117">
    <property type="term" value="P:nucleotide metabolic process"/>
    <property type="evidence" value="ECO:0007669"/>
    <property type="project" value="UniProtKB-KW"/>
</dbReference>
<keyword evidence="3 4" id="KW-0546">Nucleotide metabolism</keyword>
<dbReference type="eggNOG" id="COG0424">
    <property type="taxonomic scope" value="Bacteria"/>
</dbReference>
<feature type="site" description="Important for substrate specificity" evidence="4">
    <location>
        <position position="19"/>
    </location>
</feature>
<dbReference type="InterPro" id="IPR003697">
    <property type="entry name" value="Maf-like"/>
</dbReference>
<organism evidence="5 6">
    <name type="scientific">Alkalidesulfovibrio alkalitolerans DSM 16529</name>
    <dbReference type="NCBI Taxonomy" id="1121439"/>
    <lineage>
        <taxon>Bacteria</taxon>
        <taxon>Pseudomonadati</taxon>
        <taxon>Thermodesulfobacteriota</taxon>
        <taxon>Desulfovibrionia</taxon>
        <taxon>Desulfovibrionales</taxon>
        <taxon>Desulfovibrionaceae</taxon>
        <taxon>Alkalidesulfovibrio</taxon>
    </lineage>
</organism>
<name>S7TEA1_9BACT</name>
<gene>
    <name evidence="5" type="ORF">dsat_2384</name>
</gene>
<dbReference type="NCBIfam" id="TIGR00172">
    <property type="entry name" value="maf"/>
    <property type="match status" value="1"/>
</dbReference>
<comment type="function">
    <text evidence="4">Nucleoside triphosphate pyrophosphatase that hydrolyzes dTTP and UTP. May have a dual role in cell division arrest and in preventing the incorporation of modified nucleotides into cellular nucleic acids.</text>
</comment>
<feature type="active site" description="Proton acceptor" evidence="4">
    <location>
        <position position="77"/>
    </location>
</feature>
<dbReference type="Proteomes" id="UP000014975">
    <property type="component" value="Unassembled WGS sequence"/>
</dbReference>
<dbReference type="Pfam" id="PF02545">
    <property type="entry name" value="Maf"/>
    <property type="match status" value="1"/>
</dbReference>
<protein>
    <recommendedName>
        <fullName evidence="4">dTTP/UTP pyrophosphatase</fullName>
        <shortName evidence="4">dTTPase/UTPase</shortName>
        <ecNumber evidence="4">3.6.1.9</ecNumber>
    </recommendedName>
    <alternativeName>
        <fullName evidence="4">Nucleoside triphosphate pyrophosphatase</fullName>
    </alternativeName>
    <alternativeName>
        <fullName evidence="4">Nucleotide pyrophosphatase</fullName>
        <shortName evidence="4">Nucleotide PPase</shortName>
    </alternativeName>
</protein>
<comment type="catalytic activity">
    <reaction evidence="4">
        <text>dTTP + H2O = dTMP + diphosphate + H(+)</text>
        <dbReference type="Rhea" id="RHEA:28534"/>
        <dbReference type="ChEBI" id="CHEBI:15377"/>
        <dbReference type="ChEBI" id="CHEBI:15378"/>
        <dbReference type="ChEBI" id="CHEBI:33019"/>
        <dbReference type="ChEBI" id="CHEBI:37568"/>
        <dbReference type="ChEBI" id="CHEBI:63528"/>
        <dbReference type="EC" id="3.6.1.9"/>
    </reaction>
</comment>
<dbReference type="RefSeq" id="WP_020886270.1">
    <property type="nucleotide sequence ID" value="NZ_ATHI01000005.1"/>
</dbReference>
<comment type="cofactor">
    <cofactor evidence="1 4">
        <name>a divalent metal cation</name>
        <dbReference type="ChEBI" id="CHEBI:60240"/>
    </cofactor>
</comment>
<sequence length="201" mass="20786">MHAIYRATMDIVLASASPRRLELLQGLGISFRVVPSTCPEPPPEGHEKPEAYAMRMALQKALEVAALHPGSLVIGADTVVAVGGQMLGKPVDEADARRMLGLLAGREHLVATGCALVPPDGPARTFAVGTRVTMIDPGPAALAAYAATGEPLDKAGAYAIQGQGAFLVRSVEGSYTNVVGLPLAEVLETAVSLGSVRPVKD</sequence>
<comment type="similarity">
    <text evidence="4">Belongs to the Maf family. YhdE subfamily.</text>
</comment>
<dbReference type="PANTHER" id="PTHR43213">
    <property type="entry name" value="BIFUNCTIONAL DTTP/UTP PYROPHOSPHATASE/METHYLTRANSFERASE PROTEIN-RELATED"/>
    <property type="match status" value="1"/>
</dbReference>
<dbReference type="AlphaFoldDB" id="S7TEA1"/>
<comment type="caution">
    <text evidence="4">Lacks conserved residue(s) required for the propagation of feature annotation.</text>
</comment>
<dbReference type="GO" id="GO:0036221">
    <property type="term" value="F:UTP diphosphatase activity"/>
    <property type="evidence" value="ECO:0007669"/>
    <property type="project" value="RHEA"/>
</dbReference>
<dbReference type="Gene3D" id="3.90.950.10">
    <property type="match status" value="1"/>
</dbReference>
<dbReference type="PIRSF" id="PIRSF006305">
    <property type="entry name" value="Maf"/>
    <property type="match status" value="1"/>
</dbReference>
<accession>S7TEA1</accession>
<dbReference type="SUPFAM" id="SSF52972">
    <property type="entry name" value="ITPase-like"/>
    <property type="match status" value="1"/>
</dbReference>
<proteinExistence type="inferred from homology"/>
<evidence type="ECO:0000256" key="1">
    <source>
        <dbReference type="ARBA" id="ARBA00001968"/>
    </source>
</evidence>
<dbReference type="PANTHER" id="PTHR43213:SF5">
    <property type="entry name" value="BIFUNCTIONAL DTTP_UTP PYROPHOSPHATASE_METHYLTRANSFERASE PROTEIN-RELATED"/>
    <property type="match status" value="1"/>
</dbReference>
<keyword evidence="2 4" id="KW-0378">Hydrolase</keyword>
<dbReference type="STRING" id="1121439.dsat_2384"/>
<feature type="site" description="Important for substrate specificity" evidence="4">
    <location>
        <position position="78"/>
    </location>
</feature>
<dbReference type="GO" id="GO:0036218">
    <property type="term" value="F:dTTP diphosphatase activity"/>
    <property type="evidence" value="ECO:0007669"/>
    <property type="project" value="RHEA"/>
</dbReference>